<keyword evidence="4" id="KW-0342">GTP-binding</keyword>
<keyword evidence="1 5" id="KW-0808">Transferase</keyword>
<evidence type="ECO:0000256" key="3">
    <source>
        <dbReference type="ARBA" id="ARBA00022741"/>
    </source>
</evidence>
<dbReference type="InterPro" id="IPR029044">
    <property type="entry name" value="Nucleotide-diphossugar_trans"/>
</dbReference>
<evidence type="ECO:0000256" key="1">
    <source>
        <dbReference type="ARBA" id="ARBA00022679"/>
    </source>
</evidence>
<dbReference type="OrthoDB" id="5243750at2"/>
<dbReference type="PANTHER" id="PTHR40392:SF1">
    <property type="entry name" value="2-PHOSPHO-L-LACTATE GUANYLYLTRANSFERASE"/>
    <property type="match status" value="1"/>
</dbReference>
<dbReference type="Gene3D" id="3.90.550.10">
    <property type="entry name" value="Spore Coat Polysaccharide Biosynthesis Protein SpsA, Chain A"/>
    <property type="match status" value="1"/>
</dbReference>
<dbReference type="PANTHER" id="PTHR40392">
    <property type="entry name" value="2-PHOSPHO-L-LACTATE GUANYLYLTRANSFERASE"/>
    <property type="match status" value="1"/>
</dbReference>
<sequence length="177" mass="18666">MTGWTALVPIKAPGDRKTRLAPHLSPAERDALADDMLAHVAEVLRASPSVTRAILLSPQPPEDGFDGWIADEGRGLNAELEAARGQLGGNLLVLHADLPRLTVHDIETLLAEAGDAVAIVSDRHHVGTNAIALPAGAIFTFAFGENSFVAHRAKAGTLVVESPGLMHDVDRIEDLVG</sequence>
<dbReference type="NCBIfam" id="TIGR03552">
    <property type="entry name" value="F420_cofC"/>
    <property type="match status" value="1"/>
</dbReference>
<evidence type="ECO:0000313" key="5">
    <source>
        <dbReference type="EMBL" id="RVT91132.1"/>
    </source>
</evidence>
<evidence type="ECO:0000256" key="2">
    <source>
        <dbReference type="ARBA" id="ARBA00022695"/>
    </source>
</evidence>
<protein>
    <submittedName>
        <fullName evidence="5">2-phospho-L-lactate guanylyltransferase</fullName>
        <ecNumber evidence="5">2.7.7.68</ecNumber>
    </submittedName>
</protein>
<evidence type="ECO:0000256" key="4">
    <source>
        <dbReference type="ARBA" id="ARBA00023134"/>
    </source>
</evidence>
<keyword evidence="6" id="KW-1185">Reference proteome</keyword>
<dbReference type="EC" id="2.7.7.68" evidence="5"/>
<organism evidence="5 6">
    <name type="scientific">Sphingomonas crocodyli</name>
    <dbReference type="NCBI Taxonomy" id="1979270"/>
    <lineage>
        <taxon>Bacteria</taxon>
        <taxon>Pseudomonadati</taxon>
        <taxon>Pseudomonadota</taxon>
        <taxon>Alphaproteobacteria</taxon>
        <taxon>Sphingomonadales</taxon>
        <taxon>Sphingomonadaceae</taxon>
        <taxon>Sphingomonas</taxon>
    </lineage>
</organism>
<dbReference type="InterPro" id="IPR002835">
    <property type="entry name" value="CofC"/>
</dbReference>
<dbReference type="EMBL" id="SACN01000002">
    <property type="protein sequence ID" value="RVT91132.1"/>
    <property type="molecule type" value="Genomic_DNA"/>
</dbReference>
<dbReference type="Pfam" id="PF01983">
    <property type="entry name" value="CofC"/>
    <property type="match status" value="1"/>
</dbReference>
<dbReference type="RefSeq" id="WP_127745145.1">
    <property type="nucleotide sequence ID" value="NZ_SACN01000002.1"/>
</dbReference>
<dbReference type="SUPFAM" id="SSF53448">
    <property type="entry name" value="Nucleotide-diphospho-sugar transferases"/>
    <property type="match status" value="1"/>
</dbReference>
<name>A0A437M0J2_9SPHN</name>
<dbReference type="AlphaFoldDB" id="A0A437M0J2"/>
<dbReference type="GO" id="GO:0043814">
    <property type="term" value="F:phospholactate guanylyltransferase activity"/>
    <property type="evidence" value="ECO:0007669"/>
    <property type="project" value="UniProtKB-EC"/>
</dbReference>
<evidence type="ECO:0000313" key="6">
    <source>
        <dbReference type="Proteomes" id="UP000282971"/>
    </source>
</evidence>
<proteinExistence type="predicted"/>
<keyword evidence="2 5" id="KW-0548">Nucleotidyltransferase</keyword>
<accession>A0A437M0J2</accession>
<dbReference type="GO" id="GO:0005525">
    <property type="term" value="F:GTP binding"/>
    <property type="evidence" value="ECO:0007669"/>
    <property type="project" value="UniProtKB-KW"/>
</dbReference>
<comment type="caution">
    <text evidence="5">The sequence shown here is derived from an EMBL/GenBank/DDBJ whole genome shotgun (WGS) entry which is preliminary data.</text>
</comment>
<gene>
    <name evidence="5" type="primary">cofC</name>
    <name evidence="5" type="ORF">EOD43_16565</name>
</gene>
<keyword evidence="3" id="KW-0547">Nucleotide-binding</keyword>
<dbReference type="Proteomes" id="UP000282971">
    <property type="component" value="Unassembled WGS sequence"/>
</dbReference>
<reference evidence="5 6" key="1">
    <citation type="submission" date="2019-01" db="EMBL/GenBank/DDBJ databases">
        <authorList>
            <person name="Chen W.-M."/>
        </authorList>
    </citation>
    <scope>NUCLEOTIDE SEQUENCE [LARGE SCALE GENOMIC DNA]</scope>
    <source>
        <strain evidence="5 6">CCP-7</strain>
    </source>
</reference>